<name>A0AA37HH07_9HYPH</name>
<protein>
    <submittedName>
        <fullName evidence="1">Uncharacterized protein</fullName>
    </submittedName>
</protein>
<comment type="caution">
    <text evidence="1">The sequence shown here is derived from an EMBL/GenBank/DDBJ whole genome shotgun (WGS) entry which is preliminary data.</text>
</comment>
<dbReference type="SUPFAM" id="SSF52172">
    <property type="entry name" value="CheY-like"/>
    <property type="match status" value="1"/>
</dbReference>
<sequence length="90" mass="9951">MTARERQTNEQIRDEALADADLMEPKVSALQAEIDRLRAGAPSPAVVLTSGYSHVLAREGDHGFELLHKPYSAEQLSRILQRVARPRSGT</sequence>
<gene>
    <name evidence="1" type="ORF">MPEAHAMD_5834</name>
</gene>
<keyword evidence="2" id="KW-1185">Reference proteome</keyword>
<dbReference type="InterPro" id="IPR011006">
    <property type="entry name" value="CheY-like_superfamily"/>
</dbReference>
<dbReference type="Gene3D" id="3.40.50.2300">
    <property type="match status" value="1"/>
</dbReference>
<reference evidence="1" key="1">
    <citation type="journal article" date="2016" name="Front. Microbiol.">
        <title>Genome Sequence of the Piezophilic, Mesophilic Sulfate-Reducing Bacterium Desulfovibrio indicus J2T.</title>
        <authorList>
            <person name="Cao J."/>
            <person name="Maignien L."/>
            <person name="Shao Z."/>
            <person name="Alain K."/>
            <person name="Jebbar M."/>
        </authorList>
    </citation>
    <scope>NUCLEOTIDE SEQUENCE</scope>
    <source>
        <strain evidence="1">JCM 32048</strain>
    </source>
</reference>
<evidence type="ECO:0000313" key="1">
    <source>
        <dbReference type="EMBL" id="GJD65639.1"/>
    </source>
</evidence>
<dbReference type="Proteomes" id="UP001055286">
    <property type="component" value="Unassembled WGS sequence"/>
</dbReference>
<accession>A0AA37HH07</accession>
<organism evidence="1 2">
    <name type="scientific">Methylobacterium frigidaeris</name>
    <dbReference type="NCBI Taxonomy" id="2038277"/>
    <lineage>
        <taxon>Bacteria</taxon>
        <taxon>Pseudomonadati</taxon>
        <taxon>Pseudomonadota</taxon>
        <taxon>Alphaproteobacteria</taxon>
        <taxon>Hyphomicrobiales</taxon>
        <taxon>Methylobacteriaceae</taxon>
        <taxon>Methylobacterium</taxon>
    </lineage>
</organism>
<reference evidence="1" key="2">
    <citation type="submission" date="2021-08" db="EMBL/GenBank/DDBJ databases">
        <authorList>
            <person name="Tani A."/>
            <person name="Ola A."/>
            <person name="Ogura Y."/>
            <person name="Katsura K."/>
            <person name="Hayashi T."/>
        </authorList>
    </citation>
    <scope>NUCLEOTIDE SEQUENCE</scope>
    <source>
        <strain evidence="1">JCM 32048</strain>
    </source>
</reference>
<proteinExistence type="predicted"/>
<dbReference type="EMBL" id="BPQJ01000044">
    <property type="protein sequence ID" value="GJD65639.1"/>
    <property type="molecule type" value="Genomic_DNA"/>
</dbReference>
<dbReference type="AlphaFoldDB" id="A0AA37HH07"/>
<evidence type="ECO:0000313" key="2">
    <source>
        <dbReference type="Proteomes" id="UP001055286"/>
    </source>
</evidence>